<dbReference type="AlphaFoldDB" id="Q981U6"/>
<gene>
    <name evidence="1" type="ordered locus">msr9403</name>
</gene>
<keyword evidence="1" id="KW-0614">Plasmid</keyword>
<proteinExistence type="predicted"/>
<sequence>MVALDLPTSRMMMGGRDDDFTARMFDALNGMPLDMLAAIAGVTDDQPCPGIEDDRDVDSKGLAARRYA</sequence>
<dbReference type="KEGG" id="mlo:msr9403"/>
<dbReference type="HOGENOM" id="CLU_2791116_0_0_5"/>
<geneLocation type="plasmid" evidence="1 2">
    <name>pMLa</name>
</geneLocation>
<protein>
    <submittedName>
        <fullName evidence="1">Msr9403 protein</fullName>
    </submittedName>
</protein>
<dbReference type="Proteomes" id="UP000000552">
    <property type="component" value="Plasmid pMLa"/>
</dbReference>
<accession>Q981U6</accession>
<name>Q981U6_RHILO</name>
<reference evidence="1 2" key="1">
    <citation type="journal article" date="2000" name="DNA Res.">
        <title>Complete genome structure of the nitrogen-fixing symbiotic bacterium Mesorhizobium loti.</title>
        <authorList>
            <person name="Kaneko T."/>
            <person name="Nakamura Y."/>
            <person name="Sato S."/>
            <person name="Asamizu E."/>
            <person name="Kato T."/>
            <person name="Sasamoto S."/>
            <person name="Watanabe A."/>
            <person name="Idesawa K."/>
            <person name="Ishikawa A."/>
            <person name="Kawashima K."/>
            <person name="Kimura T."/>
            <person name="Kishida Y."/>
            <person name="Kiyokawa C."/>
            <person name="Kohara M."/>
            <person name="Matsumoto M."/>
            <person name="Matsuno A."/>
            <person name="Mochizuki Y."/>
            <person name="Nakayama S."/>
            <person name="Nakazaki N."/>
            <person name="Shimpo S."/>
            <person name="Sugimoto M."/>
            <person name="Takeuchi C."/>
            <person name="Yamada M."/>
            <person name="Tabata S."/>
        </authorList>
    </citation>
    <scope>NUCLEOTIDE SEQUENCE [LARGE SCALE GENOMIC DNA]</scope>
    <source>
        <strain evidence="2">LMG 29417 / CECT 9101 / MAFF 303099</strain>
        <plasmid evidence="1 2">pMLa</plasmid>
    </source>
</reference>
<evidence type="ECO:0000313" key="2">
    <source>
        <dbReference type="Proteomes" id="UP000000552"/>
    </source>
</evidence>
<organism evidence="1 2">
    <name type="scientific">Mesorhizobium japonicum (strain LMG 29417 / CECT 9101 / MAFF 303099)</name>
    <name type="common">Mesorhizobium loti (strain MAFF 303099)</name>
    <dbReference type="NCBI Taxonomy" id="266835"/>
    <lineage>
        <taxon>Bacteria</taxon>
        <taxon>Pseudomonadati</taxon>
        <taxon>Pseudomonadota</taxon>
        <taxon>Alphaproteobacteria</taxon>
        <taxon>Hyphomicrobiales</taxon>
        <taxon>Phyllobacteriaceae</taxon>
        <taxon>Mesorhizobium</taxon>
    </lineage>
</organism>
<dbReference type="EMBL" id="BA000013">
    <property type="protein sequence ID" value="BAB54613.1"/>
    <property type="molecule type" value="Genomic_DNA"/>
</dbReference>
<evidence type="ECO:0000313" key="1">
    <source>
        <dbReference type="EMBL" id="BAB54613.1"/>
    </source>
</evidence>